<name>A0A2H3D578_ARMGA</name>
<evidence type="ECO:0008006" key="3">
    <source>
        <dbReference type="Google" id="ProtNLM"/>
    </source>
</evidence>
<dbReference type="STRING" id="47427.A0A2H3D578"/>
<evidence type="ECO:0000313" key="2">
    <source>
        <dbReference type="Proteomes" id="UP000217790"/>
    </source>
</evidence>
<reference evidence="2" key="1">
    <citation type="journal article" date="2017" name="Nat. Ecol. Evol.">
        <title>Genome expansion and lineage-specific genetic innovations in the forest pathogenic fungi Armillaria.</title>
        <authorList>
            <person name="Sipos G."/>
            <person name="Prasanna A.N."/>
            <person name="Walter M.C."/>
            <person name="O'Connor E."/>
            <person name="Balint B."/>
            <person name="Krizsan K."/>
            <person name="Kiss B."/>
            <person name="Hess J."/>
            <person name="Varga T."/>
            <person name="Slot J."/>
            <person name="Riley R."/>
            <person name="Boka B."/>
            <person name="Rigling D."/>
            <person name="Barry K."/>
            <person name="Lee J."/>
            <person name="Mihaltcheva S."/>
            <person name="LaButti K."/>
            <person name="Lipzen A."/>
            <person name="Waldron R."/>
            <person name="Moloney N.M."/>
            <person name="Sperisen C."/>
            <person name="Kredics L."/>
            <person name="Vagvoelgyi C."/>
            <person name="Patrignani A."/>
            <person name="Fitzpatrick D."/>
            <person name="Nagy I."/>
            <person name="Doyle S."/>
            <person name="Anderson J.B."/>
            <person name="Grigoriev I.V."/>
            <person name="Gueldener U."/>
            <person name="Muensterkoetter M."/>
            <person name="Nagy L.G."/>
        </authorList>
    </citation>
    <scope>NUCLEOTIDE SEQUENCE [LARGE SCALE GENOMIC DNA]</scope>
    <source>
        <strain evidence="2">Ar21-2</strain>
    </source>
</reference>
<dbReference type="Gene3D" id="2.60.120.650">
    <property type="entry name" value="Cupin"/>
    <property type="match status" value="1"/>
</dbReference>
<dbReference type="OrthoDB" id="3270451at2759"/>
<evidence type="ECO:0000313" key="1">
    <source>
        <dbReference type="EMBL" id="PBK82636.1"/>
    </source>
</evidence>
<organism evidence="1 2">
    <name type="scientific">Armillaria gallica</name>
    <name type="common">Bulbous honey fungus</name>
    <name type="synonym">Armillaria bulbosa</name>
    <dbReference type="NCBI Taxonomy" id="47427"/>
    <lineage>
        <taxon>Eukaryota</taxon>
        <taxon>Fungi</taxon>
        <taxon>Dikarya</taxon>
        <taxon>Basidiomycota</taxon>
        <taxon>Agaricomycotina</taxon>
        <taxon>Agaricomycetes</taxon>
        <taxon>Agaricomycetidae</taxon>
        <taxon>Agaricales</taxon>
        <taxon>Marasmiineae</taxon>
        <taxon>Physalacriaceae</taxon>
        <taxon>Armillaria</taxon>
    </lineage>
</organism>
<accession>A0A2H3D578</accession>
<dbReference type="AlphaFoldDB" id="A0A2H3D578"/>
<dbReference type="InParanoid" id="A0A2H3D578"/>
<sequence length="148" mass="17014">MLSTFPKQGKALRPFLICHEYPLPFAANNSKEFPKQVTTWSLVSTHGPITYIHSDSQGVGTAIRVLTGQKLWYIFRRMYTKPNDSKTDKYLQEWEPGFIPDPKDWDTEVVLLEPGIIFFMHLDTHHAVITIENSIVVGEHFYVCTTLS</sequence>
<proteinExistence type="predicted"/>
<protein>
    <recommendedName>
        <fullName evidence="3">JmjC domain-containing protein</fullName>
    </recommendedName>
</protein>
<keyword evidence="2" id="KW-1185">Reference proteome</keyword>
<dbReference type="Proteomes" id="UP000217790">
    <property type="component" value="Unassembled WGS sequence"/>
</dbReference>
<dbReference type="SUPFAM" id="SSF51197">
    <property type="entry name" value="Clavaminate synthase-like"/>
    <property type="match status" value="1"/>
</dbReference>
<gene>
    <name evidence="1" type="ORF">ARMGADRAFT_1090086</name>
</gene>
<dbReference type="EMBL" id="KZ293714">
    <property type="protein sequence ID" value="PBK82636.1"/>
    <property type="molecule type" value="Genomic_DNA"/>
</dbReference>